<feature type="domain" description="Sulfotransferase" evidence="1">
    <location>
        <begin position="32"/>
        <end position="198"/>
    </location>
</feature>
<dbReference type="RefSeq" id="WP_213163004.1">
    <property type="nucleotide sequence ID" value="NZ_CP058214.1"/>
</dbReference>
<dbReference type="AlphaFoldDB" id="A0A7S8C1R8"/>
<evidence type="ECO:0000313" key="3">
    <source>
        <dbReference type="Proteomes" id="UP000593594"/>
    </source>
</evidence>
<dbReference type="KEGG" id="kmn:HW532_03040"/>
<dbReference type="GO" id="GO:0008146">
    <property type="term" value="F:sulfotransferase activity"/>
    <property type="evidence" value="ECO:0007669"/>
    <property type="project" value="InterPro"/>
</dbReference>
<organism evidence="2 3">
    <name type="scientific">Kaustia mangrovi</name>
    <dbReference type="NCBI Taxonomy" id="2593653"/>
    <lineage>
        <taxon>Bacteria</taxon>
        <taxon>Pseudomonadati</taxon>
        <taxon>Pseudomonadota</taxon>
        <taxon>Alphaproteobacteria</taxon>
        <taxon>Hyphomicrobiales</taxon>
        <taxon>Parvibaculaceae</taxon>
        <taxon>Kaustia</taxon>
    </lineage>
</organism>
<protein>
    <submittedName>
        <fullName evidence="2">Sulfotransferase domain-containing protein</fullName>
    </submittedName>
</protein>
<gene>
    <name evidence="2" type="ORF">HW532_03040</name>
</gene>
<keyword evidence="2" id="KW-0808">Transferase</keyword>
<reference evidence="2 3" key="1">
    <citation type="submission" date="2020-06" db="EMBL/GenBank/DDBJ databases">
        <title>Genome sequence of 2 isolates from Red Sea Mangroves.</title>
        <authorList>
            <person name="Sefrji F."/>
            <person name="Michoud G."/>
            <person name="Merlino G."/>
            <person name="Daffonchio D."/>
        </authorList>
    </citation>
    <scope>NUCLEOTIDE SEQUENCE [LARGE SCALE GENOMIC DNA]</scope>
    <source>
        <strain evidence="2 3">R1DC25</strain>
    </source>
</reference>
<name>A0A7S8C1R8_9HYPH</name>
<sequence>MFDELGIDARFSHAFAQTAGHLLTDIDRKEHRRSARSLVLIRDPKDTVVSYFHACTRRGGLHERMRHLYPSTLSAFIRDPRFGAEKIARFNLFWCAAAAGTEGMSVLTYEALHAHTAQMLAEAGRHFGHAPGPEEVARAVEAGSFQTMRSREASGVYRKRYGRQLSPGRPDDPDSFKVRKGRVGGHIEEMTTADIEWCNDMAYRLGYRERLADLLNATALPRTHETQRAEIGTPAHALGA</sequence>
<dbReference type="EMBL" id="CP058214">
    <property type="protein sequence ID" value="QPC41777.1"/>
    <property type="molecule type" value="Genomic_DNA"/>
</dbReference>
<dbReference type="Gene3D" id="3.40.50.300">
    <property type="entry name" value="P-loop containing nucleotide triphosphate hydrolases"/>
    <property type="match status" value="1"/>
</dbReference>
<keyword evidence="3" id="KW-1185">Reference proteome</keyword>
<dbReference type="InterPro" id="IPR000863">
    <property type="entry name" value="Sulfotransferase_dom"/>
</dbReference>
<dbReference type="Pfam" id="PF00685">
    <property type="entry name" value="Sulfotransfer_1"/>
    <property type="match status" value="1"/>
</dbReference>
<dbReference type="SUPFAM" id="SSF52540">
    <property type="entry name" value="P-loop containing nucleoside triphosphate hydrolases"/>
    <property type="match status" value="1"/>
</dbReference>
<dbReference type="Proteomes" id="UP000593594">
    <property type="component" value="Chromosome"/>
</dbReference>
<dbReference type="InterPro" id="IPR027417">
    <property type="entry name" value="P-loop_NTPase"/>
</dbReference>
<evidence type="ECO:0000259" key="1">
    <source>
        <dbReference type="Pfam" id="PF00685"/>
    </source>
</evidence>
<evidence type="ECO:0000313" key="2">
    <source>
        <dbReference type="EMBL" id="QPC41777.1"/>
    </source>
</evidence>
<accession>A0A7S8C1R8</accession>
<proteinExistence type="predicted"/>